<keyword evidence="3" id="KW-1185">Reference proteome</keyword>
<accession>A0A139IDD9</accession>
<dbReference type="AlphaFoldDB" id="A0A139IDD9"/>
<comment type="caution">
    <text evidence="2">The sequence shown here is derived from an EMBL/GenBank/DDBJ whole genome shotgun (WGS) entry which is preliminary data.</text>
</comment>
<dbReference type="OrthoDB" id="337038at2759"/>
<name>A0A139IDD9_9PEZI</name>
<dbReference type="Proteomes" id="UP000073492">
    <property type="component" value="Unassembled WGS sequence"/>
</dbReference>
<dbReference type="PRINTS" id="PR00837">
    <property type="entry name" value="V5TPXLIKE"/>
</dbReference>
<dbReference type="InterPro" id="IPR035940">
    <property type="entry name" value="CAP_sf"/>
</dbReference>
<evidence type="ECO:0000313" key="3">
    <source>
        <dbReference type="Proteomes" id="UP000073492"/>
    </source>
</evidence>
<reference evidence="2 3" key="1">
    <citation type="submission" date="2015-07" db="EMBL/GenBank/DDBJ databases">
        <title>Comparative genomics of the Sigatoka disease complex on banana suggests a link between parallel evolutionary changes in Pseudocercospora fijiensis and Pseudocercospora eumusae and increased virulence on the banana host.</title>
        <authorList>
            <person name="Chang T.-C."/>
            <person name="Salvucci A."/>
            <person name="Crous P.W."/>
            <person name="Stergiopoulos I."/>
        </authorList>
    </citation>
    <scope>NUCLEOTIDE SEQUENCE [LARGE SCALE GENOMIC DNA]</scope>
    <source>
        <strain evidence="2 3">CBS 116634</strain>
    </source>
</reference>
<dbReference type="EMBL" id="LFZO01000142">
    <property type="protein sequence ID" value="KXT12721.1"/>
    <property type="molecule type" value="Genomic_DNA"/>
</dbReference>
<gene>
    <name evidence="2" type="ORF">AC579_5218</name>
</gene>
<dbReference type="CDD" id="cd05380">
    <property type="entry name" value="CAP_euk"/>
    <property type="match status" value="1"/>
</dbReference>
<dbReference type="SMART" id="SM00198">
    <property type="entry name" value="SCP"/>
    <property type="match status" value="1"/>
</dbReference>
<proteinExistence type="predicted"/>
<dbReference type="InterPro" id="IPR014044">
    <property type="entry name" value="CAP_dom"/>
</dbReference>
<dbReference type="Pfam" id="PF00188">
    <property type="entry name" value="CAP"/>
    <property type="match status" value="1"/>
</dbReference>
<dbReference type="STRING" id="113226.A0A139IDD9"/>
<evidence type="ECO:0000313" key="2">
    <source>
        <dbReference type="EMBL" id="KXT12721.1"/>
    </source>
</evidence>
<dbReference type="Gene3D" id="3.40.33.10">
    <property type="entry name" value="CAP"/>
    <property type="match status" value="1"/>
</dbReference>
<sequence length="310" mass="34772">MQLKGPTVTEHLQSHPHTHALFLTCCLYQALEVPSVEDTPRVKSLFCSSHWISLVAMKLTLIAALLSRTLALPMEDDADKHIQHAHWGHGPPTGGGDHHAFNHWPHWPQRAYHGVQVKQQSAAFQLGQALEQAAKTWGTPGYANDPYQERVLKHHNYHRQNHLAQPLLWDQGLAYTAQLVAQTCVYQHNMQFDPGAGQNIAAGYGPDKIGTVITDLFYNNEIPMFQNQWYREPDMTYFEQWGHMTQMCWKATTHVGCATQYCPYGLGNVAGGVQPYFTVCQYKNPGNVATEYARNLSPPQGAAPINGNSF</sequence>
<organism evidence="2 3">
    <name type="scientific">Pseudocercospora musae</name>
    <dbReference type="NCBI Taxonomy" id="113226"/>
    <lineage>
        <taxon>Eukaryota</taxon>
        <taxon>Fungi</taxon>
        <taxon>Dikarya</taxon>
        <taxon>Ascomycota</taxon>
        <taxon>Pezizomycotina</taxon>
        <taxon>Dothideomycetes</taxon>
        <taxon>Dothideomycetidae</taxon>
        <taxon>Mycosphaerellales</taxon>
        <taxon>Mycosphaerellaceae</taxon>
        <taxon>Pseudocercospora</taxon>
    </lineage>
</organism>
<evidence type="ECO:0000259" key="1">
    <source>
        <dbReference type="SMART" id="SM00198"/>
    </source>
</evidence>
<dbReference type="SUPFAM" id="SSF55797">
    <property type="entry name" value="PR-1-like"/>
    <property type="match status" value="1"/>
</dbReference>
<dbReference type="PANTHER" id="PTHR10334">
    <property type="entry name" value="CYSTEINE-RICH SECRETORY PROTEIN-RELATED"/>
    <property type="match status" value="1"/>
</dbReference>
<feature type="domain" description="SCP" evidence="1">
    <location>
        <begin position="146"/>
        <end position="290"/>
    </location>
</feature>
<dbReference type="InterPro" id="IPR001283">
    <property type="entry name" value="CRISP-related"/>
</dbReference>
<protein>
    <recommendedName>
        <fullName evidence="1">SCP domain-containing protein</fullName>
    </recommendedName>
</protein>